<gene>
    <name evidence="2" type="ORF">AS202_06045</name>
</gene>
<dbReference type="Gene3D" id="2.40.50.140">
    <property type="entry name" value="Nucleic acid-binding proteins"/>
    <property type="match status" value="1"/>
</dbReference>
<dbReference type="eggNOG" id="COG0629">
    <property type="taxonomic scope" value="Bacteria"/>
</dbReference>
<dbReference type="HAMAP" id="MF_00984">
    <property type="entry name" value="SSB"/>
    <property type="match status" value="1"/>
</dbReference>
<sequence length="111" mass="12585">MSSIKNKVQLIGRVGQDPEVKMYKSNKKRATFSLAINDVYYNDAGERVESCNWHNITVWGKLADIVEKFVNKGKEIAVEGKLVNRSFEDKDGNQRYVTEIAVSELVFLGSK</sequence>
<organism evidence="2 3">
    <name type="scientific">Myroides odoratimimus</name>
    <dbReference type="NCBI Taxonomy" id="76832"/>
    <lineage>
        <taxon>Bacteria</taxon>
        <taxon>Pseudomonadati</taxon>
        <taxon>Bacteroidota</taxon>
        <taxon>Flavobacteriia</taxon>
        <taxon>Flavobacteriales</taxon>
        <taxon>Flavobacteriaceae</taxon>
        <taxon>Myroides</taxon>
    </lineage>
</organism>
<name>A0A0U2VSN3_9FLAO</name>
<comment type="caution">
    <text evidence="1">Lacks conserved residue(s) required for the propagation of feature annotation.</text>
</comment>
<evidence type="ECO:0000313" key="3">
    <source>
        <dbReference type="Proteomes" id="UP000069030"/>
    </source>
</evidence>
<evidence type="ECO:0000256" key="1">
    <source>
        <dbReference type="HAMAP-Rule" id="MF_00984"/>
    </source>
</evidence>
<dbReference type="Pfam" id="PF00436">
    <property type="entry name" value="SSB"/>
    <property type="match status" value="1"/>
</dbReference>
<dbReference type="GO" id="GO:0006260">
    <property type="term" value="P:DNA replication"/>
    <property type="evidence" value="ECO:0007669"/>
    <property type="project" value="InterPro"/>
</dbReference>
<dbReference type="PANTHER" id="PTHR10302">
    <property type="entry name" value="SINGLE-STRANDED DNA-BINDING PROTEIN"/>
    <property type="match status" value="1"/>
</dbReference>
<protein>
    <recommendedName>
        <fullName evidence="1">Single-stranded DNA-binding protein</fullName>
        <shortName evidence="1">SSB</shortName>
    </recommendedName>
</protein>
<dbReference type="CDD" id="cd04496">
    <property type="entry name" value="SSB_OBF"/>
    <property type="match status" value="1"/>
</dbReference>
<dbReference type="PROSITE" id="PS50935">
    <property type="entry name" value="SSB"/>
    <property type="match status" value="1"/>
</dbReference>
<dbReference type="RefSeq" id="WP_006257813.1">
    <property type="nucleotide sequence ID" value="NZ_BCMQ01000002.1"/>
</dbReference>
<dbReference type="KEGG" id="mod:AS202_06045"/>
<reference evidence="2 3" key="1">
    <citation type="journal article" date="2016" name="J. Zhejiang Univ. Sci. B">
        <title>Antibiotic resistance mechanisms of Myroides sp.</title>
        <authorList>
            <person name="Hu S."/>
            <person name="Yuan S."/>
            <person name="Qu H."/>
            <person name="Jiang T."/>
            <person name="Zhou Y."/>
            <person name="Wang M."/>
            <person name="Ming D."/>
        </authorList>
    </citation>
    <scope>NUCLEOTIDE SEQUENCE [LARGE SCALE GENOMIC DNA]</scope>
    <source>
        <strain evidence="2 3">PR63039</strain>
    </source>
</reference>
<dbReference type="InterPro" id="IPR000424">
    <property type="entry name" value="Primosome_PriB/ssb"/>
</dbReference>
<dbReference type="GO" id="GO:0009295">
    <property type="term" value="C:nucleoid"/>
    <property type="evidence" value="ECO:0007669"/>
    <property type="project" value="TreeGrafter"/>
</dbReference>
<evidence type="ECO:0000313" key="2">
    <source>
        <dbReference type="EMBL" id="ALU28308.1"/>
    </source>
</evidence>
<accession>A0A0U2VSN3</accession>
<dbReference type="EMBL" id="CP013690">
    <property type="protein sequence ID" value="ALU28308.1"/>
    <property type="molecule type" value="Genomic_DNA"/>
</dbReference>
<comment type="subunit">
    <text evidence="1">Homotetramer.</text>
</comment>
<dbReference type="AlphaFoldDB" id="A0A0U2VSN3"/>
<dbReference type="InterPro" id="IPR012340">
    <property type="entry name" value="NA-bd_OB-fold"/>
</dbReference>
<dbReference type="PIRSF" id="PIRSF002070">
    <property type="entry name" value="SSB"/>
    <property type="match status" value="1"/>
</dbReference>
<proteinExistence type="inferred from homology"/>
<dbReference type="NCBIfam" id="TIGR00621">
    <property type="entry name" value="ssb"/>
    <property type="match status" value="1"/>
</dbReference>
<dbReference type="GO" id="GO:0003697">
    <property type="term" value="F:single-stranded DNA binding"/>
    <property type="evidence" value="ECO:0007669"/>
    <property type="project" value="UniProtKB-UniRule"/>
</dbReference>
<keyword evidence="1 2" id="KW-0238">DNA-binding</keyword>
<dbReference type="SUPFAM" id="SSF50249">
    <property type="entry name" value="Nucleic acid-binding proteins"/>
    <property type="match status" value="1"/>
</dbReference>
<dbReference type="PANTHER" id="PTHR10302:SF0">
    <property type="entry name" value="SINGLE-STRANDED DNA-BINDING PROTEIN, MITOCHONDRIAL"/>
    <property type="match status" value="1"/>
</dbReference>
<dbReference type="InterPro" id="IPR011344">
    <property type="entry name" value="ssDNA-bd"/>
</dbReference>
<dbReference type="Proteomes" id="UP000069030">
    <property type="component" value="Chromosome"/>
</dbReference>